<dbReference type="Gene3D" id="1.10.10.10">
    <property type="entry name" value="Winged helix-like DNA-binding domain superfamily/Winged helix DNA-binding domain"/>
    <property type="match status" value="1"/>
</dbReference>
<keyword evidence="3" id="KW-0238">DNA-binding</keyword>
<dbReference type="RefSeq" id="WP_121370244.1">
    <property type="nucleotide sequence ID" value="NZ_RBKS01000001.1"/>
</dbReference>
<dbReference type="SUPFAM" id="SSF46785">
    <property type="entry name" value="Winged helix' DNA-binding domain"/>
    <property type="match status" value="1"/>
</dbReference>
<dbReference type="Proteomes" id="UP000280008">
    <property type="component" value="Unassembled WGS sequence"/>
</dbReference>
<reference evidence="3 4" key="1">
    <citation type="submission" date="2018-10" db="EMBL/GenBank/DDBJ databases">
        <title>Sequencing the genomes of 1000 actinobacteria strains.</title>
        <authorList>
            <person name="Klenk H.-P."/>
        </authorList>
    </citation>
    <scope>NUCLEOTIDE SEQUENCE [LARGE SCALE GENOMIC DNA]</scope>
    <source>
        <strain evidence="3 4">DSM 17894</strain>
    </source>
</reference>
<dbReference type="SMART" id="SM00418">
    <property type="entry name" value="HTH_ARSR"/>
    <property type="match status" value="1"/>
</dbReference>
<dbReference type="InterPro" id="IPR001845">
    <property type="entry name" value="HTH_ArsR_DNA-bd_dom"/>
</dbReference>
<gene>
    <name evidence="3" type="ORF">C8E83_2592</name>
</gene>
<protein>
    <submittedName>
        <fullName evidence="3">DNA-binding transcriptional ArsR family regulator</fullName>
    </submittedName>
</protein>
<feature type="region of interest" description="Disordered" evidence="1">
    <location>
        <begin position="126"/>
        <end position="145"/>
    </location>
</feature>
<dbReference type="GO" id="GO:0003700">
    <property type="term" value="F:DNA-binding transcription factor activity"/>
    <property type="evidence" value="ECO:0007669"/>
    <property type="project" value="InterPro"/>
</dbReference>
<feature type="domain" description="HTH arsR-type" evidence="2">
    <location>
        <begin position="4"/>
        <end position="109"/>
    </location>
</feature>
<dbReference type="InterPro" id="IPR036388">
    <property type="entry name" value="WH-like_DNA-bd_sf"/>
</dbReference>
<dbReference type="OrthoDB" id="3628603at2"/>
<comment type="caution">
    <text evidence="3">The sequence shown here is derived from an EMBL/GenBank/DDBJ whole genome shotgun (WGS) entry which is preliminary data.</text>
</comment>
<proteinExistence type="predicted"/>
<name>A0A495IHL9_9MICO</name>
<evidence type="ECO:0000313" key="3">
    <source>
        <dbReference type="EMBL" id="RKR75444.1"/>
    </source>
</evidence>
<keyword evidence="4" id="KW-1185">Reference proteome</keyword>
<organism evidence="3 4">
    <name type="scientific">Frondihabitans australicus</name>
    <dbReference type="NCBI Taxonomy" id="386892"/>
    <lineage>
        <taxon>Bacteria</taxon>
        <taxon>Bacillati</taxon>
        <taxon>Actinomycetota</taxon>
        <taxon>Actinomycetes</taxon>
        <taxon>Micrococcales</taxon>
        <taxon>Microbacteriaceae</taxon>
        <taxon>Frondihabitans</taxon>
    </lineage>
</organism>
<dbReference type="InterPro" id="IPR036390">
    <property type="entry name" value="WH_DNA-bd_sf"/>
</dbReference>
<feature type="compositionally biased region" description="Basic residues" evidence="1">
    <location>
        <begin position="130"/>
        <end position="142"/>
    </location>
</feature>
<evidence type="ECO:0000313" key="4">
    <source>
        <dbReference type="Proteomes" id="UP000280008"/>
    </source>
</evidence>
<dbReference type="CDD" id="cd00090">
    <property type="entry name" value="HTH_ARSR"/>
    <property type="match status" value="1"/>
</dbReference>
<dbReference type="AlphaFoldDB" id="A0A495IHL9"/>
<sequence>MTLTNESPSKRPMTAFEILGEPLRLFLIETLCVGAQTSGELAELAHERFGVSWSAVSRQLVTLRRSGFVRFVPEETTRWYMLEDDWLDLVTGEVESLQRCWHDHREHRGYGFPGLVRAHTDWPPDVRADHRGRRGRTARNRAARGADRSIYVHDADGEAGLE</sequence>
<evidence type="ECO:0000259" key="2">
    <source>
        <dbReference type="PROSITE" id="PS50987"/>
    </source>
</evidence>
<accession>A0A495IHL9</accession>
<dbReference type="PROSITE" id="PS50987">
    <property type="entry name" value="HTH_ARSR_2"/>
    <property type="match status" value="1"/>
</dbReference>
<dbReference type="InterPro" id="IPR011991">
    <property type="entry name" value="ArsR-like_HTH"/>
</dbReference>
<dbReference type="GO" id="GO:0003677">
    <property type="term" value="F:DNA binding"/>
    <property type="evidence" value="ECO:0007669"/>
    <property type="project" value="UniProtKB-KW"/>
</dbReference>
<evidence type="ECO:0000256" key="1">
    <source>
        <dbReference type="SAM" id="MobiDB-lite"/>
    </source>
</evidence>
<dbReference type="EMBL" id="RBKS01000001">
    <property type="protein sequence ID" value="RKR75444.1"/>
    <property type="molecule type" value="Genomic_DNA"/>
</dbReference>